<organism evidence="1 2">
    <name type="scientific">Caerostris extrusa</name>
    <name type="common">Bark spider</name>
    <name type="synonym">Caerostris bankana</name>
    <dbReference type="NCBI Taxonomy" id="172846"/>
    <lineage>
        <taxon>Eukaryota</taxon>
        <taxon>Metazoa</taxon>
        <taxon>Ecdysozoa</taxon>
        <taxon>Arthropoda</taxon>
        <taxon>Chelicerata</taxon>
        <taxon>Arachnida</taxon>
        <taxon>Araneae</taxon>
        <taxon>Araneomorphae</taxon>
        <taxon>Entelegynae</taxon>
        <taxon>Araneoidea</taxon>
        <taxon>Araneidae</taxon>
        <taxon>Caerostris</taxon>
    </lineage>
</organism>
<sequence>MVQSSSGRFRSFIPEGLIRGLSGLLSPGQPARKSVLSGIVKINFFLRLLISRLLSGFSNAAHSRQALLACYLSSEGSV</sequence>
<comment type="caution">
    <text evidence="1">The sequence shown here is derived from an EMBL/GenBank/DDBJ whole genome shotgun (WGS) entry which is preliminary data.</text>
</comment>
<dbReference type="EMBL" id="BPLR01006125">
    <property type="protein sequence ID" value="GIY07574.1"/>
    <property type="molecule type" value="Genomic_DNA"/>
</dbReference>
<accession>A0AAV4QFH6</accession>
<dbReference type="AlphaFoldDB" id="A0AAV4QFH6"/>
<reference evidence="1 2" key="1">
    <citation type="submission" date="2021-06" db="EMBL/GenBank/DDBJ databases">
        <title>Caerostris extrusa draft genome.</title>
        <authorList>
            <person name="Kono N."/>
            <person name="Arakawa K."/>
        </authorList>
    </citation>
    <scope>NUCLEOTIDE SEQUENCE [LARGE SCALE GENOMIC DNA]</scope>
</reference>
<name>A0AAV4QFH6_CAEEX</name>
<protein>
    <submittedName>
        <fullName evidence="1">Uncharacterized protein</fullName>
    </submittedName>
</protein>
<proteinExistence type="predicted"/>
<evidence type="ECO:0000313" key="2">
    <source>
        <dbReference type="Proteomes" id="UP001054945"/>
    </source>
</evidence>
<keyword evidence="2" id="KW-1185">Reference proteome</keyword>
<evidence type="ECO:0000313" key="1">
    <source>
        <dbReference type="EMBL" id="GIY07574.1"/>
    </source>
</evidence>
<gene>
    <name evidence="1" type="ORF">CEXT_601391</name>
</gene>
<dbReference type="Proteomes" id="UP001054945">
    <property type="component" value="Unassembled WGS sequence"/>
</dbReference>